<reference evidence="1" key="1">
    <citation type="submission" date="2021-06" db="EMBL/GenBank/DDBJ databases">
        <authorList>
            <person name="Kallberg Y."/>
            <person name="Tangrot J."/>
            <person name="Rosling A."/>
        </authorList>
    </citation>
    <scope>NUCLEOTIDE SEQUENCE</scope>
    <source>
        <strain evidence="1">CL551</strain>
    </source>
</reference>
<keyword evidence="2" id="KW-1185">Reference proteome</keyword>
<gene>
    <name evidence="1" type="ORF">AMORRO_LOCUS2948</name>
</gene>
<dbReference type="Proteomes" id="UP000789342">
    <property type="component" value="Unassembled WGS sequence"/>
</dbReference>
<dbReference type="InterPro" id="IPR010828">
    <property type="entry name" value="Atf2/Sli1-like"/>
</dbReference>
<dbReference type="AlphaFoldDB" id="A0A9N8WSN8"/>
<protein>
    <submittedName>
        <fullName evidence="1">15661_t:CDS:1</fullName>
    </submittedName>
</protein>
<comment type="caution">
    <text evidence="1">The sequence shown here is derived from an EMBL/GenBank/DDBJ whole genome shotgun (WGS) entry which is preliminary data.</text>
</comment>
<dbReference type="PANTHER" id="PTHR28037:SF1">
    <property type="entry name" value="ALCOHOL O-ACETYLTRANSFERASE 1-RELATED"/>
    <property type="match status" value="1"/>
</dbReference>
<name>A0A9N8WSN8_9GLOM</name>
<dbReference type="SUPFAM" id="SSF52777">
    <property type="entry name" value="CoA-dependent acyltransferases"/>
    <property type="match status" value="1"/>
</dbReference>
<dbReference type="OrthoDB" id="2150604at2759"/>
<evidence type="ECO:0000313" key="1">
    <source>
        <dbReference type="EMBL" id="CAG8494617.1"/>
    </source>
</evidence>
<dbReference type="PANTHER" id="PTHR28037">
    <property type="entry name" value="ALCOHOL O-ACETYLTRANSFERASE 1-RELATED"/>
    <property type="match status" value="1"/>
</dbReference>
<proteinExistence type="predicted"/>
<dbReference type="EMBL" id="CAJVPV010001354">
    <property type="protein sequence ID" value="CAG8494617.1"/>
    <property type="molecule type" value="Genomic_DNA"/>
</dbReference>
<organism evidence="1 2">
    <name type="scientific">Acaulospora morrowiae</name>
    <dbReference type="NCBI Taxonomy" id="94023"/>
    <lineage>
        <taxon>Eukaryota</taxon>
        <taxon>Fungi</taxon>
        <taxon>Fungi incertae sedis</taxon>
        <taxon>Mucoromycota</taxon>
        <taxon>Glomeromycotina</taxon>
        <taxon>Glomeromycetes</taxon>
        <taxon>Diversisporales</taxon>
        <taxon>Acaulosporaceae</taxon>
        <taxon>Acaulospora</taxon>
    </lineage>
</organism>
<evidence type="ECO:0000313" key="2">
    <source>
        <dbReference type="Proteomes" id="UP000789342"/>
    </source>
</evidence>
<dbReference type="GO" id="GO:0008080">
    <property type="term" value="F:N-acetyltransferase activity"/>
    <property type="evidence" value="ECO:0007669"/>
    <property type="project" value="TreeGrafter"/>
</dbReference>
<accession>A0A9N8WSN8</accession>
<sequence>MPEVIRPLGILERFYVVRQNVRYYRNVAFTVKYQWNDLKKTLNKSSSVKGGEANKKDTKLNSSIEILPTPRQQILKILYPTLSALIQKLPSLSMTIRGTKTSGPLFIQLEEIDLSSLVTFVSVASIEDLGRALEEQHDLEFDQEDESKPLWRILIGICDESRNKNKKLTFDLSITFVWHHILGDGMSSIAIHGAFFEILKKVVDSNLTEQSQNLFDPLIKVPSNSTTPLICPPLEQRLNIQPTLLQIFKEASMEYLVPSFLKKHVLGKYWAGDVHSQDILDFHSRLLMFSLTPEEFEDLVVLTKKKGTTINSVLHTAMIFSAIHNLLSDKNEREKSDWSLRTSSPISLRSYASPQIPLSDIGNYVTKFEFDYRFDTLLEPNRTDPEPTFWKLCHTYRSKLISSIPHAIGHVGMLNYLAKDNDAWETFFRNQMESLNMGRSSSLALSNLGKFPMDLVPSSLIQTEENLESREISKNPVVDNGNNSGLKIVDMLFSQSPYKVGPAICIHSVCYNKKLNLSVVYQKGVIADDKKVERFGEGILKCLRTVSRKGDIEIGERL</sequence>
<dbReference type="Pfam" id="PF07247">
    <property type="entry name" value="AATase"/>
    <property type="match status" value="1"/>
</dbReference>
<dbReference type="InterPro" id="IPR052058">
    <property type="entry name" value="Alcohol_O-acetyltransferase"/>
</dbReference>